<organism evidence="3 4">
    <name type="scientific">Trichlorobacter lovleyi (strain ATCC BAA-1151 / DSM 17278 / SZ)</name>
    <name type="common">Geobacter lovleyi</name>
    <dbReference type="NCBI Taxonomy" id="398767"/>
    <lineage>
        <taxon>Bacteria</taxon>
        <taxon>Pseudomonadati</taxon>
        <taxon>Thermodesulfobacteriota</taxon>
        <taxon>Desulfuromonadia</taxon>
        <taxon>Geobacterales</taxon>
        <taxon>Geobacteraceae</taxon>
        <taxon>Trichlorobacter</taxon>
    </lineage>
</organism>
<dbReference type="KEGG" id="glo:Glov_3719"/>
<dbReference type="GO" id="GO:0030976">
    <property type="term" value="F:thiamine pyrophosphate binding"/>
    <property type="evidence" value="ECO:0007669"/>
    <property type="project" value="InterPro"/>
</dbReference>
<dbReference type="EMBL" id="CP001090">
    <property type="protein sequence ID" value="ACD97417.1"/>
    <property type="molecule type" value="Genomic_DNA"/>
</dbReference>
<gene>
    <name evidence="3" type="ordered locus">Glov_3719</name>
</gene>
<dbReference type="GO" id="GO:0044281">
    <property type="term" value="P:small molecule metabolic process"/>
    <property type="evidence" value="ECO:0007669"/>
    <property type="project" value="UniProtKB-ARBA"/>
</dbReference>
<dbReference type="CDD" id="cd03375">
    <property type="entry name" value="TPP_OGFOR"/>
    <property type="match status" value="1"/>
</dbReference>
<evidence type="ECO:0000259" key="2">
    <source>
        <dbReference type="Pfam" id="PF02775"/>
    </source>
</evidence>
<evidence type="ECO:0000313" key="3">
    <source>
        <dbReference type="EMBL" id="ACD97417.1"/>
    </source>
</evidence>
<dbReference type="GO" id="GO:0016625">
    <property type="term" value="F:oxidoreductase activity, acting on the aldehyde or oxo group of donors, iron-sulfur protein as acceptor"/>
    <property type="evidence" value="ECO:0007669"/>
    <property type="project" value="UniProtKB-ARBA"/>
</dbReference>
<dbReference type="Pfam" id="PF02775">
    <property type="entry name" value="TPP_enzyme_C"/>
    <property type="match status" value="1"/>
</dbReference>
<proteinExistence type="predicted"/>
<dbReference type="RefSeq" id="WP_012471734.1">
    <property type="nucleotide sequence ID" value="NC_010815.1"/>
</dbReference>
<dbReference type="OrthoDB" id="9775140at2"/>
<sequence length="333" mass="36271">MSEYTKKDFVSSQTVKWCAGCGDFAVLSAVQSVLADIGRPPHEYTFVSGIGCSSRFPYYMNTYGYHTIHGRALPVATGEKVANPKQSVWVVTGDGDGMSIGGNHFVHTARKNPDLVVVLLDNRIYGLTKGQLSPTSEFGKKTKSTPWGSVEEPVEPIALAAGSGATFIARSTDRNMDLTKQMLRAAYEHKGFSLVHIMQNCVIFNDGANSEYRDKTTQEENNIFLEHGKPMIFGKDKEKCIILEGFAPKIAPVAEVDPSQIMIHDAKSKSPAVATLLSSFIDEGLPNPLGIIRQVEAPVYDQLVETQIDEVKAMVGEGDINQLLAGGDTWAVQ</sequence>
<keyword evidence="1" id="KW-0560">Oxidoreductase</keyword>
<dbReference type="Proteomes" id="UP000002420">
    <property type="component" value="Plasmid pGLOV01"/>
</dbReference>
<dbReference type="eggNOG" id="COG1013">
    <property type="taxonomic scope" value="Bacteria"/>
</dbReference>
<dbReference type="GO" id="GO:0045333">
    <property type="term" value="P:cellular respiration"/>
    <property type="evidence" value="ECO:0007669"/>
    <property type="project" value="UniProtKB-ARBA"/>
</dbReference>
<dbReference type="InterPro" id="IPR051457">
    <property type="entry name" value="2-oxoacid:Fd_oxidoreductase"/>
</dbReference>
<protein>
    <submittedName>
        <fullName evidence="3">Thiamine pyrophosphate protein domain protein TPP-binding</fullName>
    </submittedName>
</protein>
<evidence type="ECO:0000313" key="4">
    <source>
        <dbReference type="Proteomes" id="UP000002420"/>
    </source>
</evidence>
<dbReference type="PANTHER" id="PTHR48084">
    <property type="entry name" value="2-OXOGLUTARATE OXIDOREDUCTASE SUBUNIT KORB-RELATED"/>
    <property type="match status" value="1"/>
</dbReference>
<keyword evidence="3" id="KW-0614">Plasmid</keyword>
<name>B3EBY5_TRIL1</name>
<geneLocation type="plasmid" evidence="3 4">
    <name>pGLOV01</name>
</geneLocation>
<accession>B3EBY5</accession>
<dbReference type="HOGENOM" id="CLU_048564_1_0_7"/>
<keyword evidence="4" id="KW-1185">Reference proteome</keyword>
<evidence type="ECO:0000256" key="1">
    <source>
        <dbReference type="ARBA" id="ARBA00023002"/>
    </source>
</evidence>
<dbReference type="AlphaFoldDB" id="B3EBY5"/>
<dbReference type="SUPFAM" id="SSF52518">
    <property type="entry name" value="Thiamin diphosphate-binding fold (THDP-binding)"/>
    <property type="match status" value="1"/>
</dbReference>
<dbReference type="PANTHER" id="PTHR48084:SF4">
    <property type="entry name" value="2-OXOGLUTARATE OXIDOREDUCTASE SUBUNIT KORB"/>
    <property type="match status" value="1"/>
</dbReference>
<dbReference type="Gene3D" id="3.40.50.970">
    <property type="match status" value="1"/>
</dbReference>
<dbReference type="InterPro" id="IPR029061">
    <property type="entry name" value="THDP-binding"/>
</dbReference>
<dbReference type="InterPro" id="IPR011766">
    <property type="entry name" value="TPP_enzyme_TPP-bd"/>
</dbReference>
<reference evidence="3 4" key="1">
    <citation type="submission" date="2008-05" db="EMBL/GenBank/DDBJ databases">
        <title>Complete sequence of plasmid of Geobacter lovleyi SZ.</title>
        <authorList>
            <consortium name="US DOE Joint Genome Institute"/>
            <person name="Lucas S."/>
            <person name="Copeland A."/>
            <person name="Lapidus A."/>
            <person name="Glavina del Rio T."/>
            <person name="Dalin E."/>
            <person name="Tice H."/>
            <person name="Bruce D."/>
            <person name="Goodwin L."/>
            <person name="Pitluck S."/>
            <person name="Chertkov O."/>
            <person name="Meincke L."/>
            <person name="Brettin T."/>
            <person name="Detter J.C."/>
            <person name="Han C."/>
            <person name="Tapia R."/>
            <person name="Kuske C.R."/>
            <person name="Schmutz J."/>
            <person name="Larimer F."/>
            <person name="Land M."/>
            <person name="Hauser L."/>
            <person name="Kyrpides N."/>
            <person name="Mikhailova N."/>
            <person name="Sung Y."/>
            <person name="Fletcher K.E."/>
            <person name="Ritalahti K.M."/>
            <person name="Loeffler F.E."/>
            <person name="Richardson P."/>
        </authorList>
    </citation>
    <scope>NUCLEOTIDE SEQUENCE [LARGE SCALE GENOMIC DNA]</scope>
    <source>
        <strain evidence="4">ATCC BAA-1151 / DSM 17278 / SZ</strain>
        <plasmid evidence="4">Plasmid pGLOV01</plasmid>
    </source>
</reference>
<feature type="domain" description="Thiamine pyrophosphate enzyme TPP-binding" evidence="2">
    <location>
        <begin position="50"/>
        <end position="197"/>
    </location>
</feature>